<feature type="coiled-coil region" evidence="1">
    <location>
        <begin position="54"/>
        <end position="81"/>
    </location>
</feature>
<gene>
    <name evidence="3" type="ORF">NCTC10719_00603</name>
</gene>
<evidence type="ECO:0000256" key="1">
    <source>
        <dbReference type="SAM" id="Coils"/>
    </source>
</evidence>
<feature type="transmembrane region" description="Helical" evidence="2">
    <location>
        <begin position="12"/>
        <end position="32"/>
    </location>
</feature>
<dbReference type="AlphaFoldDB" id="A0A2X2Y2W3"/>
<organism evidence="3 4">
    <name type="scientific">Clostridium perfringens</name>
    <dbReference type="NCBI Taxonomy" id="1502"/>
    <lineage>
        <taxon>Bacteria</taxon>
        <taxon>Bacillati</taxon>
        <taxon>Bacillota</taxon>
        <taxon>Clostridia</taxon>
        <taxon>Eubacteriales</taxon>
        <taxon>Clostridiaceae</taxon>
        <taxon>Clostridium</taxon>
    </lineage>
</organism>
<protein>
    <submittedName>
        <fullName evidence="3">Uncharacterized protein</fullName>
    </submittedName>
</protein>
<name>A0A2X2Y2W3_CLOPF</name>
<sequence length="156" mass="18568">MSIKKGEWEKLFRNPVLIVLAGIFLIYNFILINDNSDIKEGLEETNKLISQVGYKVDENMLKKLENMYDEKMKDLNELTERKLHKIFESMDEFLANKDFHNWTYEEKVFSKEDMDLINQLSAINLYKNITPEFIHRIESLDSEKMAESNINKYGFK</sequence>
<evidence type="ECO:0000313" key="4">
    <source>
        <dbReference type="Proteomes" id="UP000249986"/>
    </source>
</evidence>
<evidence type="ECO:0000313" key="3">
    <source>
        <dbReference type="EMBL" id="SQB58007.1"/>
    </source>
</evidence>
<dbReference type="Proteomes" id="UP000249986">
    <property type="component" value="Unassembled WGS sequence"/>
</dbReference>
<reference evidence="3 4" key="1">
    <citation type="submission" date="2018-06" db="EMBL/GenBank/DDBJ databases">
        <authorList>
            <consortium name="Pathogen Informatics"/>
            <person name="Doyle S."/>
        </authorList>
    </citation>
    <scope>NUCLEOTIDE SEQUENCE [LARGE SCALE GENOMIC DNA]</scope>
    <source>
        <strain evidence="3 4">NCTC10719</strain>
    </source>
</reference>
<dbReference type="EMBL" id="UAWG01000001">
    <property type="protein sequence ID" value="SQB58007.1"/>
    <property type="molecule type" value="Genomic_DNA"/>
</dbReference>
<proteinExistence type="predicted"/>
<keyword evidence="2" id="KW-0472">Membrane</keyword>
<dbReference type="RefSeq" id="WP_242979353.1">
    <property type="nucleotide sequence ID" value="NZ_UAWG01000001.1"/>
</dbReference>
<accession>A0A2X2Y2W3</accession>
<keyword evidence="2" id="KW-0812">Transmembrane</keyword>
<evidence type="ECO:0000256" key="2">
    <source>
        <dbReference type="SAM" id="Phobius"/>
    </source>
</evidence>
<keyword evidence="1" id="KW-0175">Coiled coil</keyword>
<keyword evidence="2" id="KW-1133">Transmembrane helix</keyword>